<organism evidence="1 2">
    <name type="scientific">Meloidogyne enterolobii</name>
    <name type="common">Root-knot nematode worm</name>
    <name type="synonym">Meloidogyne mayaguensis</name>
    <dbReference type="NCBI Taxonomy" id="390850"/>
    <lineage>
        <taxon>Eukaryota</taxon>
        <taxon>Metazoa</taxon>
        <taxon>Ecdysozoa</taxon>
        <taxon>Nematoda</taxon>
        <taxon>Chromadorea</taxon>
        <taxon>Rhabditida</taxon>
        <taxon>Tylenchina</taxon>
        <taxon>Tylenchomorpha</taxon>
        <taxon>Tylenchoidea</taxon>
        <taxon>Meloidogynidae</taxon>
        <taxon>Meloidogyninae</taxon>
        <taxon>Meloidogyne</taxon>
    </lineage>
</organism>
<evidence type="ECO:0000313" key="1">
    <source>
        <dbReference type="EMBL" id="CAD2168750.1"/>
    </source>
</evidence>
<dbReference type="Proteomes" id="UP000580250">
    <property type="component" value="Unassembled WGS sequence"/>
</dbReference>
<protein>
    <submittedName>
        <fullName evidence="1">Uncharacterized protein</fullName>
    </submittedName>
</protein>
<dbReference type="EMBL" id="CAJEWN010000145">
    <property type="protein sequence ID" value="CAD2168750.1"/>
    <property type="molecule type" value="Genomic_DNA"/>
</dbReference>
<reference evidence="1 2" key="1">
    <citation type="submission" date="2020-08" db="EMBL/GenBank/DDBJ databases">
        <authorList>
            <person name="Koutsovoulos G."/>
            <person name="Danchin GJ E."/>
        </authorList>
    </citation>
    <scope>NUCLEOTIDE SEQUENCE [LARGE SCALE GENOMIC DNA]</scope>
</reference>
<dbReference type="AlphaFoldDB" id="A0A6V7V1G2"/>
<evidence type="ECO:0000313" key="2">
    <source>
        <dbReference type="Proteomes" id="UP000580250"/>
    </source>
</evidence>
<gene>
    <name evidence="1" type="ORF">MENT_LOCUS20116</name>
</gene>
<name>A0A6V7V1G2_MELEN</name>
<sequence>MEDSTKIYLYEKFLSEIPEWIIEEIFEENKKSEEIDEEIIEKFDNWIDKLVFEELKGQLENRDAWIGTNKKKGFGMKLKGTLNVLKEGFMKNRWHFVPKENEHSLYRSNMINFVRLTKSVHL</sequence>
<accession>A0A6V7V1G2</accession>
<comment type="caution">
    <text evidence="1">The sequence shown here is derived from an EMBL/GenBank/DDBJ whole genome shotgun (WGS) entry which is preliminary data.</text>
</comment>
<proteinExistence type="predicted"/>